<organism evidence="2">
    <name type="scientific">Triticum aestivum</name>
    <name type="common">Wheat</name>
    <dbReference type="NCBI Taxonomy" id="4565"/>
    <lineage>
        <taxon>Eukaryota</taxon>
        <taxon>Viridiplantae</taxon>
        <taxon>Streptophyta</taxon>
        <taxon>Embryophyta</taxon>
        <taxon>Tracheophyta</taxon>
        <taxon>Spermatophyta</taxon>
        <taxon>Magnoliopsida</taxon>
        <taxon>Liliopsida</taxon>
        <taxon>Poales</taxon>
        <taxon>Poaceae</taxon>
        <taxon>BOP clade</taxon>
        <taxon>Pooideae</taxon>
        <taxon>Triticodae</taxon>
        <taxon>Triticeae</taxon>
        <taxon>Triticinae</taxon>
        <taxon>Triticum</taxon>
    </lineage>
</organism>
<dbReference type="EMBL" id="CM022225">
    <property type="protein sequence ID" value="KAF7073999.1"/>
    <property type="molecule type" value="Genomic_DNA"/>
</dbReference>
<dbReference type="Proteomes" id="UP000815260">
    <property type="component" value="Chromosome 5D"/>
</dbReference>
<evidence type="ECO:0000256" key="1">
    <source>
        <dbReference type="SAM" id="Phobius"/>
    </source>
</evidence>
<gene>
    <name evidence="2" type="ORF">CFC21_078912</name>
</gene>
<keyword evidence="1" id="KW-0472">Membrane</keyword>
<keyword evidence="1" id="KW-1133">Transmembrane helix</keyword>
<dbReference type="AlphaFoldDB" id="A0A9R1HZ33"/>
<comment type="caution">
    <text evidence="2">The sequence shown here is derived from an EMBL/GenBank/DDBJ whole genome shotgun (WGS) entry which is preliminary data.</text>
</comment>
<keyword evidence="1" id="KW-0812">Transmembrane</keyword>
<feature type="transmembrane region" description="Helical" evidence="1">
    <location>
        <begin position="12"/>
        <end position="38"/>
    </location>
</feature>
<protein>
    <submittedName>
        <fullName evidence="2">Uncharacterized protein</fullName>
    </submittedName>
</protein>
<sequence>RVRRLLCCGLGMGWLLFAVVFLLPFHGTLECFILIYVWSHDHKEKEGYA</sequence>
<reference evidence="2" key="1">
    <citation type="journal article" date="2017" name="Gigascience">
        <title>The first near-complete assembly of the hexaploid bread wheat genome, Triticum aestivum.</title>
        <authorList>
            <person name="Zimin A.V."/>
            <person name="Puiu D."/>
            <person name="Hall R."/>
            <person name="Kingan S."/>
            <person name="Clavijo B.J."/>
            <person name="Salzberg S.L."/>
        </authorList>
    </citation>
    <scope>NUCLEOTIDE SEQUENCE</scope>
    <source>
        <tissue evidence="2">Leaf</tissue>
    </source>
</reference>
<feature type="non-terminal residue" evidence="2">
    <location>
        <position position="49"/>
    </location>
</feature>
<accession>A0A9R1HZ33</accession>
<feature type="non-terminal residue" evidence="2">
    <location>
        <position position="1"/>
    </location>
</feature>
<name>A0A9R1HZ33_WHEAT</name>
<reference evidence="2" key="2">
    <citation type="submission" date="2020-03" db="EMBL/GenBank/DDBJ databases">
        <title>The second near-complete assembly of the hexaploid bread wheat (Triticum aestivum) genome.</title>
        <authorList>
            <person name="Zimin A.V."/>
            <person name="Puiu D."/>
            <person name="Shumante A."/>
            <person name="Alonge M."/>
            <person name="Salzberg S.L."/>
        </authorList>
    </citation>
    <scope>NUCLEOTIDE SEQUENCE</scope>
    <source>
        <tissue evidence="2">Leaf</tissue>
    </source>
</reference>
<proteinExistence type="predicted"/>
<evidence type="ECO:0000313" key="2">
    <source>
        <dbReference type="EMBL" id="KAF7073999.1"/>
    </source>
</evidence>